<dbReference type="PRINTS" id="PR00942">
    <property type="entry name" value="CUATPASEI"/>
</dbReference>
<name>A0A2M7R8P4_9BACT</name>
<feature type="non-terminal residue" evidence="3">
    <location>
        <position position="87"/>
    </location>
</feature>
<dbReference type="GO" id="GO:0046872">
    <property type="term" value="F:metal ion binding"/>
    <property type="evidence" value="ECO:0007669"/>
    <property type="project" value="UniProtKB-KW"/>
</dbReference>
<dbReference type="EMBL" id="PFMA01000083">
    <property type="protein sequence ID" value="PIY93120.1"/>
    <property type="molecule type" value="Genomic_DNA"/>
</dbReference>
<dbReference type="AlphaFoldDB" id="A0A2M7R8P4"/>
<dbReference type="InterPro" id="IPR036163">
    <property type="entry name" value="HMA_dom_sf"/>
</dbReference>
<organism evidence="3 4">
    <name type="scientific">Candidatus Magasanikbacteria bacterium CG_4_10_14_0_8_um_filter_32_14</name>
    <dbReference type="NCBI Taxonomy" id="1974640"/>
    <lineage>
        <taxon>Bacteria</taxon>
        <taxon>Candidatus Magasanikiibacteriota</taxon>
    </lineage>
</organism>
<evidence type="ECO:0000256" key="1">
    <source>
        <dbReference type="ARBA" id="ARBA00022723"/>
    </source>
</evidence>
<reference evidence="4" key="1">
    <citation type="submission" date="2017-09" db="EMBL/GenBank/DDBJ databases">
        <title>Depth-based differentiation of microbial function through sediment-hosted aquifers and enrichment of novel symbionts in the deep terrestrial subsurface.</title>
        <authorList>
            <person name="Probst A.J."/>
            <person name="Ladd B."/>
            <person name="Jarett J.K."/>
            <person name="Geller-Mcgrath D.E."/>
            <person name="Sieber C.M.K."/>
            <person name="Emerson J.B."/>
            <person name="Anantharaman K."/>
            <person name="Thomas B.C."/>
            <person name="Malmstrom R."/>
            <person name="Stieglmeier M."/>
            <person name="Klingl A."/>
            <person name="Woyke T."/>
            <person name="Ryan C.M."/>
            <person name="Banfield J.F."/>
        </authorList>
    </citation>
    <scope>NUCLEOTIDE SEQUENCE [LARGE SCALE GENOMIC DNA]</scope>
</reference>
<proteinExistence type="predicted"/>
<dbReference type="Gene3D" id="3.30.70.100">
    <property type="match status" value="1"/>
</dbReference>
<dbReference type="CDD" id="cd00371">
    <property type="entry name" value="HMA"/>
    <property type="match status" value="1"/>
</dbReference>
<accession>A0A2M7R8P4</accession>
<dbReference type="InterPro" id="IPR006121">
    <property type="entry name" value="HMA_dom"/>
</dbReference>
<dbReference type="SUPFAM" id="SSF55008">
    <property type="entry name" value="HMA, heavy metal-associated domain"/>
    <property type="match status" value="1"/>
</dbReference>
<dbReference type="Proteomes" id="UP000229449">
    <property type="component" value="Unassembled WGS sequence"/>
</dbReference>
<dbReference type="FunFam" id="3.30.70.100:FF:000005">
    <property type="entry name" value="Copper-exporting P-type ATPase A"/>
    <property type="match status" value="1"/>
</dbReference>
<feature type="domain" description="HMA" evidence="2">
    <location>
        <begin position="2"/>
        <end position="68"/>
    </location>
</feature>
<dbReference type="PANTHER" id="PTHR46594:SF4">
    <property type="entry name" value="P-TYPE CATION-TRANSPORTING ATPASE"/>
    <property type="match status" value="1"/>
</dbReference>
<protein>
    <recommendedName>
        <fullName evidence="2">HMA domain-containing protein</fullName>
    </recommendedName>
</protein>
<dbReference type="PANTHER" id="PTHR46594">
    <property type="entry name" value="P-TYPE CATION-TRANSPORTING ATPASE"/>
    <property type="match status" value="1"/>
</dbReference>
<evidence type="ECO:0000313" key="3">
    <source>
        <dbReference type="EMBL" id="PIY93120.1"/>
    </source>
</evidence>
<dbReference type="PROSITE" id="PS50846">
    <property type="entry name" value="HMA_2"/>
    <property type="match status" value="1"/>
</dbReference>
<evidence type="ECO:0000259" key="2">
    <source>
        <dbReference type="PROSITE" id="PS50846"/>
    </source>
</evidence>
<dbReference type="PROSITE" id="PS01047">
    <property type="entry name" value="HMA_1"/>
    <property type="match status" value="1"/>
</dbReference>
<evidence type="ECO:0000313" key="4">
    <source>
        <dbReference type="Proteomes" id="UP000229449"/>
    </source>
</evidence>
<sequence>MKKENLSISGMHCASCAVSIERSLSKIDGIKSVSVNYAMGKAYVEYDENIAKDEDFDKAVASAGDYRILKEGSDEHKHHLDSIKVSR</sequence>
<gene>
    <name evidence="3" type="ORF">COY69_03380</name>
</gene>
<dbReference type="Pfam" id="PF00403">
    <property type="entry name" value="HMA"/>
    <property type="match status" value="1"/>
</dbReference>
<comment type="caution">
    <text evidence="3">The sequence shown here is derived from an EMBL/GenBank/DDBJ whole genome shotgun (WGS) entry which is preliminary data.</text>
</comment>
<dbReference type="InterPro" id="IPR017969">
    <property type="entry name" value="Heavy-metal-associated_CS"/>
</dbReference>
<keyword evidence="1" id="KW-0479">Metal-binding</keyword>